<dbReference type="PROSITE" id="PS00470">
    <property type="entry name" value="IDH_IMDH"/>
    <property type="match status" value="1"/>
</dbReference>
<accession>E3HBU9</accession>
<dbReference type="GO" id="GO:0000287">
    <property type="term" value="F:magnesium ion binding"/>
    <property type="evidence" value="ECO:0007669"/>
    <property type="project" value="InterPro"/>
</dbReference>
<evidence type="ECO:0000256" key="3">
    <source>
        <dbReference type="ARBA" id="ARBA00022723"/>
    </source>
</evidence>
<dbReference type="InterPro" id="IPR050501">
    <property type="entry name" value="ICDH/IPMDH"/>
</dbReference>
<reference evidence="8 9" key="1">
    <citation type="journal article" date="2010" name="Stand. Genomic Sci.">
        <title>Complete genome sequence of Ilyobacter polytropus type strain (CuHbu1).</title>
        <authorList>
            <person name="Sikorski J."/>
            <person name="Chertkov O."/>
            <person name="Lapidus A."/>
            <person name="Nolan M."/>
            <person name="Lucas S."/>
            <person name="Del Rio T.G."/>
            <person name="Tice H."/>
            <person name="Cheng J.F."/>
            <person name="Tapia R."/>
            <person name="Han C."/>
            <person name="Goodwin L."/>
            <person name="Pitluck S."/>
            <person name="Liolios K."/>
            <person name="Ivanova N."/>
            <person name="Mavromatis K."/>
            <person name="Mikhailova N."/>
            <person name="Pati A."/>
            <person name="Chen A."/>
            <person name="Palaniappan K."/>
            <person name="Land M."/>
            <person name="Hauser L."/>
            <person name="Chang Y.J."/>
            <person name="Jeffries C.D."/>
            <person name="Brambilla E."/>
            <person name="Yasawong M."/>
            <person name="Rohde M."/>
            <person name="Pukall R."/>
            <person name="Spring S."/>
            <person name="Goker M."/>
            <person name="Woyke T."/>
            <person name="Bristow J."/>
            <person name="Eisen J.A."/>
            <person name="Markowitz V."/>
            <person name="Hugenholtz P."/>
            <person name="Kyrpides N.C."/>
            <person name="Klenk H.P."/>
        </authorList>
    </citation>
    <scope>NUCLEOTIDE SEQUENCE [LARGE SCALE GENOMIC DNA]</scope>
    <source>
        <strain evidence="9">ATCC 51220 / DSM 2926 / LMG 16218 / CuHBu1</strain>
        <plasmid evidence="9">pILYOP01</plasmid>
    </source>
</reference>
<dbReference type="SMART" id="SM01329">
    <property type="entry name" value="Iso_dh"/>
    <property type="match status" value="1"/>
</dbReference>
<evidence type="ECO:0000256" key="1">
    <source>
        <dbReference type="ARBA" id="ARBA00001936"/>
    </source>
</evidence>
<dbReference type="KEGG" id="ipo:Ilyop_2094"/>
<protein>
    <submittedName>
        <fullName evidence="8">3-isopropylmalate dehydrogenase</fullName>
        <ecNumber evidence="8">1.1.1.85</ecNumber>
    </submittedName>
</protein>
<gene>
    <name evidence="8" type="ordered locus">Ilyop_2094</name>
</gene>
<dbReference type="PANTHER" id="PTHR43275:SF1">
    <property type="entry name" value="D-MALATE DEHYDROGENASE [DECARBOXYLATING]"/>
    <property type="match status" value="1"/>
</dbReference>
<comment type="cofactor">
    <cofactor evidence="1">
        <name>Mn(2+)</name>
        <dbReference type="ChEBI" id="CHEBI:29035"/>
    </cofactor>
</comment>
<evidence type="ECO:0000256" key="6">
    <source>
        <dbReference type="ARBA" id="ARBA00023211"/>
    </source>
</evidence>
<dbReference type="PANTHER" id="PTHR43275">
    <property type="entry name" value="D-MALATE DEHYDROGENASE [DECARBOXYLATING]"/>
    <property type="match status" value="1"/>
</dbReference>
<evidence type="ECO:0000256" key="4">
    <source>
        <dbReference type="ARBA" id="ARBA00023002"/>
    </source>
</evidence>
<dbReference type="GO" id="GO:0003862">
    <property type="term" value="F:3-isopropylmalate dehydrogenase activity"/>
    <property type="evidence" value="ECO:0007669"/>
    <property type="project" value="UniProtKB-EC"/>
</dbReference>
<dbReference type="InterPro" id="IPR019818">
    <property type="entry name" value="IsoCit/isopropylmalate_DH_CS"/>
</dbReference>
<keyword evidence="4 8" id="KW-0560">Oxidoreductase</keyword>
<dbReference type="AlphaFoldDB" id="E3HBU9"/>
<name>E3HBU9_ILYPC</name>
<feature type="domain" description="Isopropylmalate dehydrogenase-like" evidence="7">
    <location>
        <begin position="5"/>
        <end position="350"/>
    </location>
</feature>
<organism evidence="8 9">
    <name type="scientific">Ilyobacter polytropus (strain ATCC 51220 / DSM 2926 / LMG 16218 / CuHBu1)</name>
    <dbReference type="NCBI Taxonomy" id="572544"/>
    <lineage>
        <taxon>Bacteria</taxon>
        <taxon>Fusobacteriati</taxon>
        <taxon>Fusobacteriota</taxon>
        <taxon>Fusobacteriia</taxon>
        <taxon>Fusobacteriales</taxon>
        <taxon>Fusobacteriaceae</taxon>
        <taxon>Ilyobacter</taxon>
    </lineage>
</organism>
<dbReference type="Proteomes" id="UP000006875">
    <property type="component" value="Plasmid pILYOP01"/>
</dbReference>
<dbReference type="Gene3D" id="3.40.718.10">
    <property type="entry name" value="Isopropylmalate Dehydrogenase"/>
    <property type="match status" value="1"/>
</dbReference>
<keyword evidence="8" id="KW-0614">Plasmid</keyword>
<evidence type="ECO:0000313" key="9">
    <source>
        <dbReference type="Proteomes" id="UP000006875"/>
    </source>
</evidence>
<dbReference type="OrthoDB" id="9806254at2"/>
<dbReference type="HOGENOM" id="CLU_031953_0_1_0"/>
<keyword evidence="9" id="KW-1185">Reference proteome</keyword>
<evidence type="ECO:0000259" key="7">
    <source>
        <dbReference type="SMART" id="SM01329"/>
    </source>
</evidence>
<dbReference type="EC" id="1.1.1.85" evidence="8"/>
<evidence type="ECO:0000256" key="5">
    <source>
        <dbReference type="ARBA" id="ARBA00023027"/>
    </source>
</evidence>
<dbReference type="GO" id="GO:0051287">
    <property type="term" value="F:NAD binding"/>
    <property type="evidence" value="ECO:0007669"/>
    <property type="project" value="InterPro"/>
</dbReference>
<comment type="cofactor">
    <cofactor evidence="2">
        <name>Mg(2+)</name>
        <dbReference type="ChEBI" id="CHEBI:18420"/>
    </cofactor>
</comment>
<dbReference type="SUPFAM" id="SSF53659">
    <property type="entry name" value="Isocitrate/Isopropylmalate dehydrogenase-like"/>
    <property type="match status" value="1"/>
</dbReference>
<dbReference type="InterPro" id="IPR024084">
    <property type="entry name" value="IsoPropMal-DH-like_dom"/>
</dbReference>
<dbReference type="RefSeq" id="WP_013388523.1">
    <property type="nucleotide sequence ID" value="NC_014633.1"/>
</dbReference>
<evidence type="ECO:0000313" key="8">
    <source>
        <dbReference type="EMBL" id="ADO83861.1"/>
    </source>
</evidence>
<proteinExistence type="predicted"/>
<keyword evidence="5" id="KW-0520">NAD</keyword>
<sequence length="357" mass="39279">MKNYKLGALYGDGIGPEIVKSTVDIMEAAAGKIGIEVEFEKMPLGWEGIEKYNNPVPDVTKEGLTKCDAWLLGPHDSAAYPEEWSSQLNPSGTIRHHFDLYSNARPIKPVPGIKSVVDGMDLVLFRENTEGFMPDRNMFKGRGEFLVTPEIALATGVFTKKATRRIAHEAFKMAMSRRKKLAIVHKANVIQMAYGLFRDTCYEVGREFYPEVEIEDYHIDAMTAHLVRRAKDFDVIVTTNLFGDILSDLAGELSGSLGLAPAINSNETQAMAQAAHGSAPDIGGQNVANPVGMILSGTLLLKWLADKHEDKRMNDMALLIEAAIEKNLTEGVCTRDLGGKESTTSFTQEVINTLKTM</sequence>
<geneLocation type="plasmid" evidence="8 9">
    <name>pILYOP01</name>
</geneLocation>
<evidence type="ECO:0000256" key="2">
    <source>
        <dbReference type="ARBA" id="ARBA00001946"/>
    </source>
</evidence>
<dbReference type="Pfam" id="PF00180">
    <property type="entry name" value="Iso_dh"/>
    <property type="match status" value="1"/>
</dbReference>
<keyword evidence="3" id="KW-0479">Metal-binding</keyword>
<keyword evidence="6" id="KW-0464">Manganese</keyword>
<dbReference type="EMBL" id="CP002282">
    <property type="protein sequence ID" value="ADO83861.1"/>
    <property type="molecule type" value="Genomic_DNA"/>
</dbReference>